<dbReference type="EMBL" id="VEWK01000025">
    <property type="protein sequence ID" value="TNV08739.1"/>
    <property type="molecule type" value="Genomic_DNA"/>
</dbReference>
<keyword evidence="5" id="KW-1185">Reference proteome</keyword>
<accession>A0A5C5CBJ8</accession>
<evidence type="ECO:0000313" key="3">
    <source>
        <dbReference type="EMBL" id="TNV08739.1"/>
    </source>
</evidence>
<evidence type="ECO:0000313" key="5">
    <source>
        <dbReference type="Proteomes" id="UP000553980"/>
    </source>
</evidence>
<dbReference type="RefSeq" id="WP_140023260.1">
    <property type="nucleotide sequence ID" value="NZ_JACIEX010000028.1"/>
</dbReference>
<proteinExistence type="predicted"/>
<sequence length="88" mass="8986">MKTILAIALTAALAAAAAGCSKEPPCTAEVLTKKGQELATTMQTAITKDPSKATELATKVQEIATKYQGSTAAEACKAYDDLIAAIKG</sequence>
<dbReference type="PROSITE" id="PS51257">
    <property type="entry name" value="PROKAR_LIPOPROTEIN"/>
    <property type="match status" value="1"/>
</dbReference>
<evidence type="ECO:0000256" key="1">
    <source>
        <dbReference type="SAM" id="SignalP"/>
    </source>
</evidence>
<reference evidence="2 5" key="3">
    <citation type="submission" date="2020-08" db="EMBL/GenBank/DDBJ databases">
        <title>Genomic Encyclopedia of Type Strains, Phase IV (KMG-IV): sequencing the most valuable type-strain genomes for metagenomic binning, comparative biology and taxonomic classification.</title>
        <authorList>
            <person name="Goeker M."/>
        </authorList>
    </citation>
    <scope>NUCLEOTIDE SEQUENCE [LARGE SCALE GENOMIC DNA]</scope>
    <source>
        <strain evidence="2 5">DSM 23868</strain>
    </source>
</reference>
<gene>
    <name evidence="3" type="ORF">FIB18_23510</name>
    <name evidence="2" type="ORF">GGQ79_004879</name>
</gene>
<reference evidence="3 4" key="1">
    <citation type="journal article" date="2011" name="Int. J. Syst. Evol. Microbiol.">
        <title>Ochrobactrum pecoris sp. nov., isolated from farm animals.</title>
        <authorList>
            <person name="Kampfer P."/>
            <person name="Huber B."/>
            <person name="Busse H.J."/>
            <person name="Scholz H.C."/>
            <person name="Tomaso H."/>
            <person name="Hotzel H."/>
            <person name="Melzer F."/>
        </authorList>
    </citation>
    <scope>NUCLEOTIDE SEQUENCE [LARGE SCALE GENOMIC DNA]</scope>
    <source>
        <strain evidence="3 4">08RB2639</strain>
    </source>
</reference>
<feature type="chain" id="PRO_5044618917" description="Lipoprotein" evidence="1">
    <location>
        <begin position="18"/>
        <end position="88"/>
    </location>
</feature>
<comment type="caution">
    <text evidence="3">The sequence shown here is derived from an EMBL/GenBank/DDBJ whole genome shotgun (WGS) entry which is preliminary data.</text>
</comment>
<dbReference type="AlphaFoldDB" id="A0A5C5CBJ8"/>
<evidence type="ECO:0008006" key="6">
    <source>
        <dbReference type="Google" id="ProtNLM"/>
    </source>
</evidence>
<keyword evidence="1" id="KW-0732">Signal</keyword>
<name>A0A5C5CBJ8_9HYPH</name>
<dbReference type="Proteomes" id="UP000313390">
    <property type="component" value="Unassembled WGS sequence"/>
</dbReference>
<evidence type="ECO:0000313" key="2">
    <source>
        <dbReference type="EMBL" id="MBB4096318.1"/>
    </source>
</evidence>
<dbReference type="EMBL" id="JACIEX010000028">
    <property type="protein sequence ID" value="MBB4096318.1"/>
    <property type="molecule type" value="Genomic_DNA"/>
</dbReference>
<protein>
    <recommendedName>
        <fullName evidence="6">Lipoprotein</fullName>
    </recommendedName>
</protein>
<dbReference type="OrthoDB" id="9809419at2"/>
<feature type="signal peptide" evidence="1">
    <location>
        <begin position="1"/>
        <end position="17"/>
    </location>
</feature>
<reference evidence="3" key="2">
    <citation type="submission" date="2019-06" db="EMBL/GenBank/DDBJ databases">
        <authorList>
            <person name="Hu M."/>
        </authorList>
    </citation>
    <scope>NUCLEOTIDE SEQUENCE</scope>
    <source>
        <strain evidence="3">08RB2639</strain>
    </source>
</reference>
<dbReference type="Proteomes" id="UP000553980">
    <property type="component" value="Unassembled WGS sequence"/>
</dbReference>
<evidence type="ECO:0000313" key="4">
    <source>
        <dbReference type="Proteomes" id="UP000313390"/>
    </source>
</evidence>
<organism evidence="3 4">
    <name type="scientific">Brucella pecoris</name>
    <dbReference type="NCBI Taxonomy" id="867683"/>
    <lineage>
        <taxon>Bacteria</taxon>
        <taxon>Pseudomonadati</taxon>
        <taxon>Pseudomonadota</taxon>
        <taxon>Alphaproteobacteria</taxon>
        <taxon>Hyphomicrobiales</taxon>
        <taxon>Brucellaceae</taxon>
        <taxon>Brucella/Ochrobactrum group</taxon>
        <taxon>Brucella</taxon>
    </lineage>
</organism>